<sequence>MAYSIKMKTQAQNTTKETQKFRLEIPFKTTNINLNRIYCSAAPTPKNFKTHTIRFVSTS</sequence>
<proteinExistence type="predicted"/>
<protein>
    <submittedName>
        <fullName evidence="1">Uncharacterized protein</fullName>
    </submittedName>
</protein>
<comment type="caution">
    <text evidence="1">The sequence shown here is derived from an EMBL/GenBank/DDBJ whole genome shotgun (WGS) entry which is preliminary data.</text>
</comment>
<gene>
    <name evidence="1" type="ORF">MENTE1834_LOCUS39518</name>
</gene>
<keyword evidence="2" id="KW-1185">Reference proteome</keyword>
<name>A0ACB1AKA7_MELEN</name>
<accession>A0ACB1AKA7</accession>
<evidence type="ECO:0000313" key="2">
    <source>
        <dbReference type="Proteomes" id="UP001497535"/>
    </source>
</evidence>
<organism evidence="1 2">
    <name type="scientific">Meloidogyne enterolobii</name>
    <name type="common">Root-knot nematode worm</name>
    <name type="synonym">Meloidogyne mayaguensis</name>
    <dbReference type="NCBI Taxonomy" id="390850"/>
    <lineage>
        <taxon>Eukaryota</taxon>
        <taxon>Metazoa</taxon>
        <taxon>Ecdysozoa</taxon>
        <taxon>Nematoda</taxon>
        <taxon>Chromadorea</taxon>
        <taxon>Rhabditida</taxon>
        <taxon>Tylenchina</taxon>
        <taxon>Tylenchomorpha</taxon>
        <taxon>Tylenchoidea</taxon>
        <taxon>Meloidogynidae</taxon>
        <taxon>Meloidogyninae</taxon>
        <taxon>Meloidogyne</taxon>
    </lineage>
</organism>
<dbReference type="Proteomes" id="UP001497535">
    <property type="component" value="Unassembled WGS sequence"/>
</dbReference>
<evidence type="ECO:0000313" key="1">
    <source>
        <dbReference type="EMBL" id="CAK5091668.1"/>
    </source>
</evidence>
<reference evidence="1" key="1">
    <citation type="submission" date="2023-11" db="EMBL/GenBank/DDBJ databases">
        <authorList>
            <person name="Poullet M."/>
        </authorList>
    </citation>
    <scope>NUCLEOTIDE SEQUENCE</scope>
    <source>
        <strain evidence="1">E1834</strain>
    </source>
</reference>
<dbReference type="EMBL" id="CAVMJV010000089">
    <property type="protein sequence ID" value="CAK5091668.1"/>
    <property type="molecule type" value="Genomic_DNA"/>
</dbReference>